<feature type="binding site" evidence="9">
    <location>
        <begin position="11"/>
        <end position="13"/>
    </location>
    <ligand>
        <name>substrate</name>
    </ligand>
</feature>
<evidence type="ECO:0000313" key="12">
    <source>
        <dbReference type="Proteomes" id="UP000245383"/>
    </source>
</evidence>
<organism evidence="11 12">
    <name type="scientific">Smittium simulii</name>
    <dbReference type="NCBI Taxonomy" id="133385"/>
    <lineage>
        <taxon>Eukaryota</taxon>
        <taxon>Fungi</taxon>
        <taxon>Fungi incertae sedis</taxon>
        <taxon>Zoopagomycota</taxon>
        <taxon>Kickxellomycotina</taxon>
        <taxon>Harpellomycetes</taxon>
        <taxon>Harpellales</taxon>
        <taxon>Legeriomycetaceae</taxon>
        <taxon>Smittium</taxon>
    </lineage>
</organism>
<evidence type="ECO:0000256" key="7">
    <source>
        <dbReference type="ARBA" id="ARBA00022958"/>
    </source>
</evidence>
<feature type="binding site" evidence="9">
    <location>
        <position position="333"/>
    </location>
    <ligand>
        <name>K(+)</name>
        <dbReference type="ChEBI" id="CHEBI:29103"/>
    </ligand>
</feature>
<dbReference type="HAMAP" id="MF_01987">
    <property type="entry name" value="Ribokinase"/>
    <property type="match status" value="1"/>
</dbReference>
<dbReference type="SUPFAM" id="SSF53613">
    <property type="entry name" value="Ribokinase-like"/>
    <property type="match status" value="1"/>
</dbReference>
<evidence type="ECO:0000256" key="6">
    <source>
        <dbReference type="ARBA" id="ARBA00022842"/>
    </source>
</evidence>
<feature type="binding site" evidence="9">
    <location>
        <position position="336"/>
    </location>
    <ligand>
        <name>K(+)</name>
        <dbReference type="ChEBI" id="CHEBI:29103"/>
    </ligand>
</feature>
<protein>
    <recommendedName>
        <fullName evidence="9">Ribokinase</fullName>
        <shortName evidence="9">RK</shortName>
        <ecNumber evidence="9">2.7.1.15</ecNumber>
    </recommendedName>
</protein>
<dbReference type="Pfam" id="PF00294">
    <property type="entry name" value="PfkB"/>
    <property type="match status" value="1"/>
</dbReference>
<proteinExistence type="inferred from homology"/>
<dbReference type="UniPathway" id="UPA00916">
    <property type="reaction ID" value="UER00889"/>
</dbReference>
<name>A0A2T9YBH2_9FUNG</name>
<feature type="binding site" evidence="9">
    <location>
        <position position="342"/>
    </location>
    <ligand>
        <name>K(+)</name>
        <dbReference type="ChEBI" id="CHEBI:29103"/>
    </ligand>
</feature>
<dbReference type="AlphaFoldDB" id="A0A2T9YBH2"/>
<evidence type="ECO:0000256" key="8">
    <source>
        <dbReference type="ARBA" id="ARBA00023277"/>
    </source>
</evidence>
<dbReference type="STRING" id="133385.A0A2T9YBH2"/>
<feature type="binding site" evidence="9">
    <location>
        <position position="139"/>
    </location>
    <ligand>
        <name>substrate</name>
    </ligand>
</feature>
<keyword evidence="7 9" id="KW-0630">Potassium</keyword>
<feature type="binding site" evidence="9">
    <location>
        <position position="186"/>
    </location>
    <ligand>
        <name>ATP</name>
        <dbReference type="ChEBI" id="CHEBI:30616"/>
    </ligand>
</feature>
<dbReference type="GO" id="GO:0046872">
    <property type="term" value="F:metal ion binding"/>
    <property type="evidence" value="ECO:0007669"/>
    <property type="project" value="UniProtKB-KW"/>
</dbReference>
<dbReference type="Gene3D" id="3.40.1190.20">
    <property type="match status" value="1"/>
</dbReference>
<feature type="binding site" evidence="9">
    <location>
        <position position="261"/>
    </location>
    <ligand>
        <name>ATP</name>
        <dbReference type="ChEBI" id="CHEBI:30616"/>
    </ligand>
</feature>
<dbReference type="PANTHER" id="PTHR10584:SF166">
    <property type="entry name" value="RIBOKINASE"/>
    <property type="match status" value="1"/>
</dbReference>
<evidence type="ECO:0000259" key="10">
    <source>
        <dbReference type="Pfam" id="PF00294"/>
    </source>
</evidence>
<feature type="binding site" evidence="9">
    <location>
        <position position="276"/>
    </location>
    <ligand>
        <name>K(+)</name>
        <dbReference type="ChEBI" id="CHEBI:29103"/>
    </ligand>
</feature>
<comment type="subunit">
    <text evidence="9">Homodimer.</text>
</comment>
<feature type="binding site" evidence="9">
    <location>
        <position position="278"/>
    </location>
    <ligand>
        <name>K(+)</name>
        <dbReference type="ChEBI" id="CHEBI:29103"/>
    </ligand>
</feature>
<keyword evidence="6 9" id="KW-0460">Magnesium</keyword>
<comment type="function">
    <text evidence="9">Catalyzes the phosphorylation of ribose at O-5 in a reaction requiring ATP and magnesium. The resulting D-ribose-5-phosphate can then be used either for sythesis of nucleotides, histidine, and tryptophan, or as a component of the pentose phosphate pathway.</text>
</comment>
<evidence type="ECO:0000256" key="4">
    <source>
        <dbReference type="ARBA" id="ARBA00022777"/>
    </source>
</evidence>
<dbReference type="OrthoDB" id="415590at2759"/>
<dbReference type="GO" id="GO:0004747">
    <property type="term" value="F:ribokinase activity"/>
    <property type="evidence" value="ECO:0007669"/>
    <property type="project" value="UniProtKB-UniRule"/>
</dbReference>
<feature type="binding site" evidence="9">
    <location>
        <begin position="281"/>
        <end position="282"/>
    </location>
    <ligand>
        <name>ATP</name>
        <dbReference type="ChEBI" id="CHEBI:30616"/>
    </ligand>
</feature>
<keyword evidence="8 9" id="KW-0119">Carbohydrate metabolism</keyword>
<feature type="active site" description="Proton acceptor" evidence="9">
    <location>
        <position position="282"/>
    </location>
</feature>
<comment type="pathway">
    <text evidence="9">Carbohydrate metabolism; D-ribose degradation; D-ribose 5-phosphate from beta-D-ribopyranose: step 2/2.</text>
</comment>
<keyword evidence="9" id="KW-0539">Nucleus</keyword>
<comment type="caution">
    <text evidence="9">Lacks conserved residue(s) required for the propagation of feature annotation.</text>
</comment>
<gene>
    <name evidence="11" type="ORF">BB561_005213</name>
</gene>
<keyword evidence="4 9" id="KW-0418">Kinase</keyword>
<accession>A0A2T9YBH2</accession>
<keyword evidence="2 9" id="KW-0479">Metal-binding</keyword>
<dbReference type="EC" id="2.7.1.15" evidence="9"/>
<evidence type="ECO:0000256" key="1">
    <source>
        <dbReference type="ARBA" id="ARBA00022679"/>
    </source>
</evidence>
<feature type="domain" description="Carbohydrate kinase PfkB" evidence="10">
    <location>
        <begin position="1"/>
        <end position="345"/>
    </location>
</feature>
<evidence type="ECO:0000256" key="5">
    <source>
        <dbReference type="ARBA" id="ARBA00022840"/>
    </source>
</evidence>
<comment type="catalytic activity">
    <reaction evidence="9">
        <text>D-ribose + ATP = D-ribose 5-phosphate + ADP + H(+)</text>
        <dbReference type="Rhea" id="RHEA:13697"/>
        <dbReference type="ChEBI" id="CHEBI:15378"/>
        <dbReference type="ChEBI" id="CHEBI:30616"/>
        <dbReference type="ChEBI" id="CHEBI:47013"/>
        <dbReference type="ChEBI" id="CHEBI:78346"/>
        <dbReference type="ChEBI" id="CHEBI:456216"/>
        <dbReference type="EC" id="2.7.1.15"/>
    </reaction>
</comment>
<evidence type="ECO:0000256" key="3">
    <source>
        <dbReference type="ARBA" id="ARBA00022741"/>
    </source>
</evidence>
<evidence type="ECO:0000256" key="2">
    <source>
        <dbReference type="ARBA" id="ARBA00022723"/>
    </source>
</evidence>
<comment type="caution">
    <text evidence="11">The sequence shown here is derived from an EMBL/GenBank/DDBJ whole genome shotgun (WGS) entry which is preliminary data.</text>
</comment>
<comment type="similarity">
    <text evidence="9">Belongs to the carbohydrate kinase PfkB family. Ribokinase subfamily.</text>
</comment>
<keyword evidence="1 9" id="KW-0808">Transferase</keyword>
<dbReference type="PRINTS" id="PR00990">
    <property type="entry name" value="RIBOKINASE"/>
</dbReference>
<dbReference type="InterPro" id="IPR011877">
    <property type="entry name" value="Ribokinase"/>
</dbReference>
<reference evidence="11 12" key="1">
    <citation type="journal article" date="2018" name="MBio">
        <title>Comparative Genomics Reveals the Core Gene Toolbox for the Fungus-Insect Symbiosis.</title>
        <authorList>
            <person name="Wang Y."/>
            <person name="Stata M."/>
            <person name="Wang W."/>
            <person name="Stajich J.E."/>
            <person name="White M.M."/>
            <person name="Moncalvo J.M."/>
        </authorList>
    </citation>
    <scope>NUCLEOTIDE SEQUENCE [LARGE SCALE GENOMIC DNA]</scope>
    <source>
        <strain evidence="11 12">SWE-8-4</strain>
    </source>
</reference>
<feature type="binding site" evidence="9">
    <location>
        <position position="338"/>
    </location>
    <ligand>
        <name>K(+)</name>
        <dbReference type="ChEBI" id="CHEBI:29103"/>
    </ligand>
</feature>
<evidence type="ECO:0000313" key="11">
    <source>
        <dbReference type="EMBL" id="PVU89688.1"/>
    </source>
</evidence>
<dbReference type="GO" id="GO:0005737">
    <property type="term" value="C:cytoplasm"/>
    <property type="evidence" value="ECO:0007669"/>
    <property type="project" value="UniProtKB-SubCell"/>
</dbReference>
<dbReference type="GO" id="GO:0005634">
    <property type="term" value="C:nucleus"/>
    <property type="evidence" value="ECO:0007669"/>
    <property type="project" value="UniProtKB-SubCell"/>
</dbReference>
<feature type="binding site" evidence="9">
    <location>
        <begin position="239"/>
        <end position="244"/>
    </location>
    <ligand>
        <name>ATP</name>
        <dbReference type="ChEBI" id="CHEBI:30616"/>
    </ligand>
</feature>
<dbReference type="InterPro" id="IPR029056">
    <property type="entry name" value="Ribokinase-like"/>
</dbReference>
<dbReference type="EMBL" id="MBFR01000303">
    <property type="protein sequence ID" value="PVU89688.1"/>
    <property type="molecule type" value="Genomic_DNA"/>
</dbReference>
<comment type="subcellular location">
    <subcellularLocation>
        <location evidence="9">Cytoplasm</location>
    </subcellularLocation>
    <subcellularLocation>
        <location evidence="9">Nucleus</location>
    </subcellularLocation>
</comment>
<dbReference type="GO" id="GO:0019303">
    <property type="term" value="P:D-ribose catabolic process"/>
    <property type="evidence" value="ECO:0007669"/>
    <property type="project" value="UniProtKB-UniRule"/>
</dbReference>
<dbReference type="InterPro" id="IPR011611">
    <property type="entry name" value="PfkB_dom"/>
</dbReference>
<dbReference type="PANTHER" id="PTHR10584">
    <property type="entry name" value="SUGAR KINASE"/>
    <property type="match status" value="1"/>
</dbReference>
<sequence length="361" mass="39064">MNSVFVLGSVNIDEVYKVPRIVRPGETITSSSREEIAGGKGANCCVACARAAANTIFYANIGDDAAWIKDLITSSGANTENMLQLEGKKTGRAIIQVESKGENSIFLFPGTNYLHNHNENLQKLKQQLAVGDYIVLQNEINSVTEFISLAKSNLAAVIVWNPAPVPSEIDQSFFVAMKSVDILIVNETELISLSNLSAASDSVEKELANLIIRLCEANDYNGLLAQISSLFDIRLIIVTKGKYGVSAFSSLFQTQEQSLTTIDVGIAPIEPSQVLDTTAAGDTWIGYFIAELAKSNIYNNFFAPENDSSKDISSAQNILEKAMKKACYASGISVTRRGAMPSIPNNSEVETFLSTNTLPLN</sequence>
<feature type="binding site" evidence="9">
    <location>
        <begin position="39"/>
        <end position="43"/>
    </location>
    <ligand>
        <name>substrate</name>
    </ligand>
</feature>
<dbReference type="InterPro" id="IPR002139">
    <property type="entry name" value="Ribo/fructo_kinase"/>
</dbReference>
<evidence type="ECO:0000256" key="9">
    <source>
        <dbReference type="HAMAP-Rule" id="MF_03215"/>
    </source>
</evidence>
<feature type="binding site" evidence="9">
    <location>
        <position position="282"/>
    </location>
    <ligand>
        <name>substrate</name>
    </ligand>
</feature>
<comment type="activity regulation">
    <text evidence="9">Activated by a monovalent cation that binds near, but not in, the active site. The most likely occupant of the site in vivo is potassium. Ion binding induces a conformational change that may alter substrate affinity.</text>
</comment>
<keyword evidence="3 9" id="KW-0547">Nucleotide-binding</keyword>
<dbReference type="Proteomes" id="UP000245383">
    <property type="component" value="Unassembled WGS sequence"/>
</dbReference>
<keyword evidence="12" id="KW-1185">Reference proteome</keyword>
<dbReference type="GO" id="GO:0005524">
    <property type="term" value="F:ATP binding"/>
    <property type="evidence" value="ECO:0007669"/>
    <property type="project" value="UniProtKB-UniRule"/>
</dbReference>
<keyword evidence="9" id="KW-0963">Cytoplasm</keyword>
<comment type="cofactor">
    <cofactor evidence="9">
        <name>Mg(2+)</name>
        <dbReference type="ChEBI" id="CHEBI:18420"/>
    </cofactor>
    <text evidence="9">Requires a divalent cation, most likely magnesium in vivo, as an electrophilic catalyst to aid phosphoryl group transfer. It is the chelate of the metal and the nucleotide that is the actual substrate.</text>
</comment>
<keyword evidence="5 9" id="KW-0067">ATP-binding</keyword>